<keyword evidence="7" id="KW-1185">Reference proteome</keyword>
<dbReference type="PROSITE" id="PS50240">
    <property type="entry name" value="TRYPSIN_DOM"/>
    <property type="match status" value="1"/>
</dbReference>
<dbReference type="InterPro" id="IPR009003">
    <property type="entry name" value="Peptidase_S1_PA"/>
</dbReference>
<feature type="signal peptide" evidence="4">
    <location>
        <begin position="1"/>
        <end position="15"/>
    </location>
</feature>
<keyword evidence="1" id="KW-1015">Disulfide bond</keyword>
<evidence type="ECO:0000313" key="7">
    <source>
        <dbReference type="Proteomes" id="UP000823941"/>
    </source>
</evidence>
<keyword evidence="4" id="KW-0732">Signal</keyword>
<dbReference type="SUPFAM" id="SSF50494">
    <property type="entry name" value="Trypsin-like serine proteases"/>
    <property type="match status" value="1"/>
</dbReference>
<dbReference type="PRINTS" id="PR00722">
    <property type="entry name" value="CHYMOTRYPSIN"/>
</dbReference>
<dbReference type="SMART" id="SM00020">
    <property type="entry name" value="Tryp_SPc"/>
    <property type="match status" value="1"/>
</dbReference>
<feature type="chain" id="PRO_5045438394" description="Peptidase S1 domain-containing protein" evidence="4">
    <location>
        <begin position="16"/>
        <end position="342"/>
    </location>
</feature>
<dbReference type="Gene3D" id="2.40.10.10">
    <property type="entry name" value="Trypsin-like serine proteases"/>
    <property type="match status" value="2"/>
</dbReference>
<evidence type="ECO:0000259" key="5">
    <source>
        <dbReference type="PROSITE" id="PS50240"/>
    </source>
</evidence>
<dbReference type="PROSITE" id="PS00135">
    <property type="entry name" value="TRYPSIN_SER"/>
    <property type="match status" value="1"/>
</dbReference>
<proteinExistence type="inferred from homology"/>
<dbReference type="PROSITE" id="PS00134">
    <property type="entry name" value="TRYPSIN_HIS"/>
    <property type="match status" value="1"/>
</dbReference>
<comment type="similarity">
    <text evidence="2">Belongs to the peptidase S1 family. CLIP subfamily.</text>
</comment>
<evidence type="ECO:0000313" key="6">
    <source>
        <dbReference type="EMBL" id="KAG7300470.1"/>
    </source>
</evidence>
<dbReference type="InterPro" id="IPR018114">
    <property type="entry name" value="TRYPSIN_HIS"/>
</dbReference>
<evidence type="ECO:0000256" key="2">
    <source>
        <dbReference type="ARBA" id="ARBA00024195"/>
    </source>
</evidence>
<dbReference type="CDD" id="cd00190">
    <property type="entry name" value="Tryp_SPc"/>
    <property type="match status" value="1"/>
</dbReference>
<dbReference type="PANTHER" id="PTHR24256">
    <property type="entry name" value="TRYPTASE-RELATED"/>
    <property type="match status" value="1"/>
</dbReference>
<feature type="domain" description="Peptidase S1" evidence="5">
    <location>
        <begin position="98"/>
        <end position="339"/>
    </location>
</feature>
<name>A0ABQ7Q5R8_PLUXY</name>
<dbReference type="Proteomes" id="UP000823941">
    <property type="component" value="Chromosome 21"/>
</dbReference>
<evidence type="ECO:0000256" key="1">
    <source>
        <dbReference type="ARBA" id="ARBA00023157"/>
    </source>
</evidence>
<dbReference type="InterPro" id="IPR043504">
    <property type="entry name" value="Peptidase_S1_PA_chymotrypsin"/>
</dbReference>
<dbReference type="EMBL" id="JAHIBW010000021">
    <property type="protein sequence ID" value="KAG7300470.1"/>
    <property type="molecule type" value="Genomic_DNA"/>
</dbReference>
<dbReference type="Pfam" id="PF00089">
    <property type="entry name" value="Trypsin"/>
    <property type="match status" value="1"/>
</dbReference>
<comment type="caution">
    <text evidence="6">The sequence shown here is derived from an EMBL/GenBank/DDBJ whole genome shotgun (WGS) entry which is preliminary data.</text>
</comment>
<accession>A0ABQ7Q5R8</accession>
<dbReference type="InterPro" id="IPR001254">
    <property type="entry name" value="Trypsin_dom"/>
</dbReference>
<gene>
    <name evidence="6" type="ORF">JYU34_016099</name>
</gene>
<dbReference type="InterPro" id="IPR033116">
    <property type="entry name" value="TRYPSIN_SER"/>
</dbReference>
<organism evidence="6 7">
    <name type="scientific">Plutella xylostella</name>
    <name type="common">Diamondback moth</name>
    <name type="synonym">Plutella maculipennis</name>
    <dbReference type="NCBI Taxonomy" id="51655"/>
    <lineage>
        <taxon>Eukaryota</taxon>
        <taxon>Metazoa</taxon>
        <taxon>Ecdysozoa</taxon>
        <taxon>Arthropoda</taxon>
        <taxon>Hexapoda</taxon>
        <taxon>Insecta</taxon>
        <taxon>Pterygota</taxon>
        <taxon>Neoptera</taxon>
        <taxon>Endopterygota</taxon>
        <taxon>Lepidoptera</taxon>
        <taxon>Glossata</taxon>
        <taxon>Ditrysia</taxon>
        <taxon>Yponomeutoidea</taxon>
        <taxon>Plutellidae</taxon>
        <taxon>Plutella</taxon>
    </lineage>
</organism>
<evidence type="ECO:0000256" key="4">
    <source>
        <dbReference type="SAM" id="SignalP"/>
    </source>
</evidence>
<reference evidence="6 7" key="1">
    <citation type="submission" date="2021-06" db="EMBL/GenBank/DDBJ databases">
        <title>A haploid diamondback moth (Plutella xylostella L.) genome assembly resolves 31 chromosomes and identifies a diamide resistance mutation.</title>
        <authorList>
            <person name="Ward C.M."/>
            <person name="Perry K.D."/>
            <person name="Baker G."/>
            <person name="Powis K."/>
            <person name="Heckel D.G."/>
            <person name="Baxter S.W."/>
        </authorList>
    </citation>
    <scope>NUCLEOTIDE SEQUENCE [LARGE SCALE GENOMIC DNA]</scope>
    <source>
        <strain evidence="6 7">LV</strain>
        <tissue evidence="6">Single pupa</tissue>
    </source>
</reference>
<keyword evidence="3" id="KW-0645">Protease</keyword>
<sequence>MLWYNFVLLIGWSAAQNEDRWSWGVVEESDPDRTTASTITAKFQADNSEPVENKNTWGYVNVTEVTDALQDYKTRPRTTSVRPSMLLYRTTMRLTDGPYKSGIIGWKEKEGDYIFMCAGSLISAKFVITAAHCTNLRVPRVEKPTPDIVRFGDRSIVPEAADAEFTVECKIHRIIIHPNYKHPKLYDDIALLELEKETAFTKFIQPACLYHKADISKLYTKMKVTTWGWQIESSDNPKQKVAVFDMVDDSNCDRMLKERCNRRWCGLKNQICVVGDGDRDTCQGDSGGPLQVEIPLPTSQGKIHYVIGIFSFASCGRSGAPAVNTRVAGYLDWIESIVWPSS</sequence>
<dbReference type="InterPro" id="IPR051487">
    <property type="entry name" value="Ser/Thr_Proteases_Immune/Dev"/>
</dbReference>
<protein>
    <recommendedName>
        <fullName evidence="5">Peptidase S1 domain-containing protein</fullName>
    </recommendedName>
</protein>
<keyword evidence="3" id="KW-0378">Hydrolase</keyword>
<dbReference type="InterPro" id="IPR001314">
    <property type="entry name" value="Peptidase_S1A"/>
</dbReference>
<evidence type="ECO:0000256" key="3">
    <source>
        <dbReference type="RuleBase" id="RU363034"/>
    </source>
</evidence>
<keyword evidence="3" id="KW-0720">Serine protease</keyword>